<dbReference type="InterPro" id="IPR007438">
    <property type="entry name" value="DUF488"/>
</dbReference>
<keyword evidence="2" id="KW-1185">Reference proteome</keyword>
<sequence length="144" mass="15662">MCRSHESEIYTIGHSTLGLEAFAGIVKASKISLVIDVRTVPRSRANPQFNIDTFAGGLKSLGSDTNNFQNSGDCALEAMKSGLATNGFWINESFHNYADYAMSQAFRDGIERLRSRSKVQCLAAPVHQRISPGRVLTIGVGARI</sequence>
<proteinExistence type="predicted"/>
<comment type="caution">
    <text evidence="1">The sequence shown here is derived from an EMBL/GenBank/DDBJ whole genome shotgun (WGS) entry which is preliminary data.</text>
</comment>
<dbReference type="OrthoDB" id="9789109at2"/>
<dbReference type="PANTHER" id="PTHR39337">
    <property type="entry name" value="BLR5642 PROTEIN"/>
    <property type="match status" value="1"/>
</dbReference>
<name>A0A2W4EZQ3_9HYPH</name>
<evidence type="ECO:0000313" key="2">
    <source>
        <dbReference type="Proteomes" id="UP000248925"/>
    </source>
</evidence>
<dbReference type="PANTHER" id="PTHR39337:SF1">
    <property type="entry name" value="BLR5642 PROTEIN"/>
    <property type="match status" value="1"/>
</dbReference>
<evidence type="ECO:0000313" key="1">
    <source>
        <dbReference type="EMBL" id="PZM15653.1"/>
    </source>
</evidence>
<protein>
    <submittedName>
        <fullName evidence="1">Uncharacterized protein</fullName>
    </submittedName>
</protein>
<gene>
    <name evidence="1" type="ORF">CPY51_06290</name>
</gene>
<organism evidence="1 2">
    <name type="scientific">Rhizobium tubonense</name>
    <dbReference type="NCBI Taxonomy" id="484088"/>
    <lineage>
        <taxon>Bacteria</taxon>
        <taxon>Pseudomonadati</taxon>
        <taxon>Pseudomonadota</taxon>
        <taxon>Alphaproteobacteria</taxon>
        <taxon>Hyphomicrobiales</taxon>
        <taxon>Rhizobiaceae</taxon>
        <taxon>Rhizobium/Agrobacterium group</taxon>
        <taxon>Rhizobium</taxon>
    </lineage>
</organism>
<dbReference type="AlphaFoldDB" id="A0A2W4EZQ3"/>
<dbReference type="EMBL" id="PCDP01000015">
    <property type="protein sequence ID" value="PZM15653.1"/>
    <property type="molecule type" value="Genomic_DNA"/>
</dbReference>
<dbReference type="Pfam" id="PF04343">
    <property type="entry name" value="DUF488"/>
    <property type="match status" value="1"/>
</dbReference>
<reference evidence="1 2" key="1">
    <citation type="journal article" date="2018" name="Sci. Rep.">
        <title>Rhizobium tumorigenes sp. nov., a novel plant tumorigenic bacterium isolated from cane gall tumors on thornless blackberry.</title>
        <authorList>
            <person name="Kuzmanovi N."/>
            <person name="Smalla K."/>
            <person name="Gronow S."/>
            <person name="PuBawska J."/>
        </authorList>
    </citation>
    <scope>NUCLEOTIDE SEQUENCE [LARGE SCALE GENOMIC DNA]</scope>
    <source>
        <strain evidence="1 2">CCBAU 85046</strain>
    </source>
</reference>
<accession>A0A2W4EZQ3</accession>
<dbReference type="Proteomes" id="UP000248925">
    <property type="component" value="Unassembled WGS sequence"/>
</dbReference>